<reference evidence="6 7" key="1">
    <citation type="submission" date="2022-10" db="EMBL/GenBank/DDBJ databases">
        <authorList>
            <person name="Xie J."/>
            <person name="Shen N."/>
        </authorList>
    </citation>
    <scope>NUCLEOTIDE SEQUENCE [LARGE SCALE GENOMIC DNA]</scope>
    <source>
        <strain evidence="6 7">DSM 41681</strain>
    </source>
</reference>
<evidence type="ECO:0000313" key="7">
    <source>
        <dbReference type="Proteomes" id="UP001352223"/>
    </source>
</evidence>
<dbReference type="InterPro" id="IPR036331">
    <property type="entry name" value="Chagasin-like_sf"/>
</dbReference>
<evidence type="ECO:0000256" key="1">
    <source>
        <dbReference type="ARBA" id="ARBA00022690"/>
    </source>
</evidence>
<evidence type="ECO:0000259" key="5">
    <source>
        <dbReference type="Pfam" id="PF09394"/>
    </source>
</evidence>
<keyword evidence="7" id="KW-1185">Reference proteome</keyword>
<organism evidence="6 7">
    <name type="scientific">Streptomyces kunmingensis</name>
    <dbReference type="NCBI Taxonomy" id="68225"/>
    <lineage>
        <taxon>Bacteria</taxon>
        <taxon>Bacillati</taxon>
        <taxon>Actinomycetota</taxon>
        <taxon>Actinomycetes</taxon>
        <taxon>Kitasatosporales</taxon>
        <taxon>Streptomycetaceae</taxon>
        <taxon>Streptomyces</taxon>
    </lineage>
</organism>
<keyword evidence="1 6" id="KW-0646">Protease inhibitor</keyword>
<evidence type="ECO:0000256" key="2">
    <source>
        <dbReference type="ARBA" id="ARBA00022704"/>
    </source>
</evidence>
<dbReference type="RefSeq" id="WP_324771752.1">
    <property type="nucleotide sequence ID" value="NZ_BAAATS010000018.1"/>
</dbReference>
<dbReference type="Proteomes" id="UP001352223">
    <property type="component" value="Unassembled WGS sequence"/>
</dbReference>
<dbReference type="SUPFAM" id="SSF141066">
    <property type="entry name" value="ICP-like"/>
    <property type="match status" value="1"/>
</dbReference>
<protein>
    <submittedName>
        <fullName evidence="6">Protease inhibitor I42 family protein</fullName>
    </submittedName>
</protein>
<feature type="region of interest" description="Disordered" evidence="3">
    <location>
        <begin position="101"/>
        <end position="121"/>
    </location>
</feature>
<evidence type="ECO:0000313" key="6">
    <source>
        <dbReference type="EMBL" id="MEB3964034.1"/>
    </source>
</evidence>
<gene>
    <name evidence="6" type="ORF">OKJ48_27900</name>
</gene>
<feature type="region of interest" description="Disordered" evidence="3">
    <location>
        <begin position="1"/>
        <end position="24"/>
    </location>
</feature>
<dbReference type="InterPro" id="IPR018990">
    <property type="entry name" value="Prot_inh_I42_chagasin"/>
</dbReference>
<evidence type="ECO:0000256" key="4">
    <source>
        <dbReference type="SAM" id="SignalP"/>
    </source>
</evidence>
<keyword evidence="4" id="KW-0732">Signal</keyword>
<feature type="domain" description="Proteinase inhibitor I42 chagasin" evidence="5">
    <location>
        <begin position="65"/>
        <end position="138"/>
    </location>
</feature>
<comment type="caution">
    <text evidence="6">The sequence shown here is derived from an EMBL/GenBank/DDBJ whole genome shotgun (WGS) entry which is preliminary data.</text>
</comment>
<sequence>MKITQRTTSHRTTTQRTITQRSLTRPTARATALAALLGLSLTALTACGDSGGGTAFGPEDRSVSVTKGEAFTLTVPANPSFNQAWYLTDPAPDTNVLKYRGERRDTDGSPLDGGADGTQSFDFTAREKGRTTVRLLYCPMNTCNGPSEGTPYPTPTPTTTATSDASGSPSPSPSASLSPYPTATGTPDTKAAFYVFTVTVS</sequence>
<feature type="signal peptide" evidence="4">
    <location>
        <begin position="1"/>
        <end position="45"/>
    </location>
</feature>
<name>A0ABU6CH39_9ACTN</name>
<feature type="region of interest" description="Disordered" evidence="3">
    <location>
        <begin position="144"/>
        <end position="187"/>
    </location>
</feature>
<feature type="chain" id="PRO_5046747686" evidence="4">
    <location>
        <begin position="46"/>
        <end position="201"/>
    </location>
</feature>
<keyword evidence="2" id="KW-0789">Thiol protease inhibitor</keyword>
<dbReference type="EMBL" id="JAOZYB010000302">
    <property type="protein sequence ID" value="MEB3964034.1"/>
    <property type="molecule type" value="Genomic_DNA"/>
</dbReference>
<proteinExistence type="predicted"/>
<dbReference type="GO" id="GO:0030414">
    <property type="term" value="F:peptidase inhibitor activity"/>
    <property type="evidence" value="ECO:0007669"/>
    <property type="project" value="UniProtKB-KW"/>
</dbReference>
<dbReference type="Gene3D" id="2.60.40.2020">
    <property type="match status" value="1"/>
</dbReference>
<feature type="compositionally biased region" description="Low complexity" evidence="3">
    <location>
        <begin position="146"/>
        <end position="184"/>
    </location>
</feature>
<dbReference type="Pfam" id="PF09394">
    <property type="entry name" value="Inhibitor_I42"/>
    <property type="match status" value="1"/>
</dbReference>
<evidence type="ECO:0000256" key="3">
    <source>
        <dbReference type="SAM" id="MobiDB-lite"/>
    </source>
</evidence>
<accession>A0ABU6CH39</accession>